<dbReference type="PANTHER" id="PTHR10885">
    <property type="entry name" value="ISOPENTENYL-DIPHOSPHATE DELTA-ISOMERASE"/>
    <property type="match status" value="1"/>
</dbReference>
<dbReference type="Gene3D" id="3.90.79.10">
    <property type="entry name" value="Nucleoside Triphosphate Pyrophosphohydrolase"/>
    <property type="match status" value="1"/>
</dbReference>
<name>A0A5C7AT03_9FLAO</name>
<evidence type="ECO:0000313" key="2">
    <source>
        <dbReference type="EMBL" id="TXE11830.1"/>
    </source>
</evidence>
<dbReference type="GO" id="GO:0005737">
    <property type="term" value="C:cytoplasm"/>
    <property type="evidence" value="ECO:0007669"/>
    <property type="project" value="TreeGrafter"/>
</dbReference>
<reference evidence="3" key="1">
    <citation type="submission" date="2019-08" db="EMBL/GenBank/DDBJ databases">
        <title>Seonamhaeicola sediminis sp. nov., isolated from marine sediment.</title>
        <authorList>
            <person name="Cao W.R."/>
        </authorList>
    </citation>
    <scope>NUCLEOTIDE SEQUENCE [LARGE SCALE GENOMIC DNA]</scope>
    <source>
        <strain evidence="3">Gy8</strain>
    </source>
</reference>
<dbReference type="AlphaFoldDB" id="A0A5C7AT03"/>
<dbReference type="PROSITE" id="PS51462">
    <property type="entry name" value="NUDIX"/>
    <property type="match status" value="1"/>
</dbReference>
<dbReference type="GO" id="GO:0009240">
    <property type="term" value="P:isopentenyl diphosphate biosynthetic process"/>
    <property type="evidence" value="ECO:0007669"/>
    <property type="project" value="TreeGrafter"/>
</dbReference>
<evidence type="ECO:0000259" key="1">
    <source>
        <dbReference type="PROSITE" id="PS51462"/>
    </source>
</evidence>
<feature type="domain" description="Nudix hydrolase" evidence="1">
    <location>
        <begin position="29"/>
        <end position="170"/>
    </location>
</feature>
<evidence type="ECO:0000313" key="3">
    <source>
        <dbReference type="Proteomes" id="UP000321790"/>
    </source>
</evidence>
<keyword evidence="3" id="KW-1185">Reference proteome</keyword>
<dbReference type="OrthoDB" id="9786032at2"/>
<dbReference type="GO" id="GO:0004452">
    <property type="term" value="F:isopentenyl-diphosphate delta-isomerase activity"/>
    <property type="evidence" value="ECO:0007669"/>
    <property type="project" value="TreeGrafter"/>
</dbReference>
<accession>A0A5C7AT03</accession>
<dbReference type="InterPro" id="IPR000086">
    <property type="entry name" value="NUDIX_hydrolase_dom"/>
</dbReference>
<dbReference type="Pfam" id="PF00293">
    <property type="entry name" value="NUDIX"/>
    <property type="match status" value="1"/>
</dbReference>
<protein>
    <submittedName>
        <fullName evidence="2">NUDIX domain-containing protein</fullName>
    </submittedName>
</protein>
<sequence>MDELIDIVDANGNPTGKTALKSVIHQKGYYHNTCHVWYYTKSGSILLAQRSAKKAICPLMWDVSVAGHIDAGETAEQATIRETKEEIGLSITSNELFKIGVFKCFSNYKNGLIDNEFHITFIAQINTPINKLTPQIDEVDALKYVSINEFQKLIDTIGNNNNHFAPSNKTYYQTVLTKISQKLA</sequence>
<comment type="caution">
    <text evidence="2">The sequence shown here is derived from an EMBL/GenBank/DDBJ whole genome shotgun (WGS) entry which is preliminary data.</text>
</comment>
<dbReference type="SUPFAM" id="SSF55811">
    <property type="entry name" value="Nudix"/>
    <property type="match status" value="1"/>
</dbReference>
<organism evidence="2 3">
    <name type="scientific">Seonamhaeicola algicola</name>
    <dbReference type="NCBI Taxonomy" id="1719036"/>
    <lineage>
        <taxon>Bacteria</taxon>
        <taxon>Pseudomonadati</taxon>
        <taxon>Bacteroidota</taxon>
        <taxon>Flavobacteriia</taxon>
        <taxon>Flavobacteriales</taxon>
        <taxon>Flavobacteriaceae</taxon>
    </lineage>
</organism>
<dbReference type="Proteomes" id="UP000321790">
    <property type="component" value="Unassembled WGS sequence"/>
</dbReference>
<dbReference type="PANTHER" id="PTHR10885:SF20">
    <property type="entry name" value="NUDIX HYDROLASE DOMAIN-CONTAINING PROTEIN"/>
    <property type="match status" value="1"/>
</dbReference>
<dbReference type="CDD" id="cd04692">
    <property type="entry name" value="NUDIX_Hydrolase"/>
    <property type="match status" value="1"/>
</dbReference>
<dbReference type="InterPro" id="IPR015797">
    <property type="entry name" value="NUDIX_hydrolase-like_dom_sf"/>
</dbReference>
<proteinExistence type="predicted"/>
<gene>
    <name evidence="2" type="ORF">FUA26_07130</name>
</gene>
<dbReference type="EMBL" id="VOSC01000019">
    <property type="protein sequence ID" value="TXE11830.1"/>
    <property type="molecule type" value="Genomic_DNA"/>
</dbReference>
<dbReference type="RefSeq" id="WP_147133602.1">
    <property type="nucleotide sequence ID" value="NZ_VOSC01000019.1"/>
</dbReference>